<evidence type="ECO:0000259" key="7">
    <source>
        <dbReference type="Pfam" id="PF01035"/>
    </source>
</evidence>
<keyword evidence="4" id="KW-0227">DNA damage</keyword>
<evidence type="ECO:0000256" key="2">
    <source>
        <dbReference type="ARBA" id="ARBA00022603"/>
    </source>
</evidence>
<dbReference type="RefSeq" id="WP_377004548.1">
    <property type="nucleotide sequence ID" value="NZ_JBHSGG010000029.1"/>
</dbReference>
<feature type="domain" description="Methylated-DNA-[protein]-cysteine S-methyltransferase DNA binding" evidence="7">
    <location>
        <begin position="85"/>
        <end position="163"/>
    </location>
</feature>
<evidence type="ECO:0000313" key="8">
    <source>
        <dbReference type="EMBL" id="MFC4728516.1"/>
    </source>
</evidence>
<comment type="catalytic activity">
    <reaction evidence="6">
        <text>a 6-O-methyl-2'-deoxyguanosine in DNA + L-cysteinyl-[protein] = S-methyl-L-cysteinyl-[protein] + a 2'-deoxyguanosine in DNA</text>
        <dbReference type="Rhea" id="RHEA:24000"/>
        <dbReference type="Rhea" id="RHEA-COMP:10131"/>
        <dbReference type="Rhea" id="RHEA-COMP:10132"/>
        <dbReference type="Rhea" id="RHEA-COMP:11367"/>
        <dbReference type="Rhea" id="RHEA-COMP:11368"/>
        <dbReference type="ChEBI" id="CHEBI:29950"/>
        <dbReference type="ChEBI" id="CHEBI:82612"/>
        <dbReference type="ChEBI" id="CHEBI:85445"/>
        <dbReference type="ChEBI" id="CHEBI:85448"/>
        <dbReference type="EC" id="2.1.1.63"/>
    </reaction>
</comment>
<sequence length="172" mass="17726">MPLVLDATTHATPVGPLSLLQDADGVLHAVGFAPAPERLAPTLRAPVRLHVRPELGATSTAVLAYFEGDLYAIDALPVARPGAGFVQAARDAMRGIAPGTTVSYAALAARCGNARAVRAAGSACAGNPVALVVPCHRVLRSDGTLGGFLWGLDTKRWLLAHEARHAALRASA</sequence>
<comment type="caution">
    <text evidence="8">The sequence shown here is derived from an EMBL/GenBank/DDBJ whole genome shotgun (WGS) entry which is preliminary data.</text>
</comment>
<evidence type="ECO:0000256" key="1">
    <source>
        <dbReference type="ARBA" id="ARBA00001286"/>
    </source>
</evidence>
<organism evidence="8 9">
    <name type="scientific">Coralloluteibacterium thermophilum</name>
    <dbReference type="NCBI Taxonomy" id="2707049"/>
    <lineage>
        <taxon>Bacteria</taxon>
        <taxon>Pseudomonadati</taxon>
        <taxon>Pseudomonadota</taxon>
        <taxon>Gammaproteobacteria</taxon>
        <taxon>Lysobacterales</taxon>
        <taxon>Lysobacteraceae</taxon>
        <taxon>Coralloluteibacterium</taxon>
    </lineage>
</organism>
<dbReference type="GO" id="GO:0032259">
    <property type="term" value="P:methylation"/>
    <property type="evidence" value="ECO:0007669"/>
    <property type="project" value="UniProtKB-KW"/>
</dbReference>
<dbReference type="NCBIfam" id="TIGR00589">
    <property type="entry name" value="ogt"/>
    <property type="match status" value="1"/>
</dbReference>
<dbReference type="InterPro" id="IPR014048">
    <property type="entry name" value="MethylDNA_cys_MeTrfase_DNA-bd"/>
</dbReference>
<evidence type="ECO:0000256" key="5">
    <source>
        <dbReference type="ARBA" id="ARBA00023204"/>
    </source>
</evidence>
<keyword evidence="3 8" id="KW-0808">Transferase</keyword>
<reference evidence="9" key="1">
    <citation type="journal article" date="2019" name="Int. J. Syst. Evol. Microbiol.">
        <title>The Global Catalogue of Microorganisms (GCM) 10K type strain sequencing project: providing services to taxonomists for standard genome sequencing and annotation.</title>
        <authorList>
            <consortium name="The Broad Institute Genomics Platform"/>
            <consortium name="The Broad Institute Genome Sequencing Center for Infectious Disease"/>
            <person name="Wu L."/>
            <person name="Ma J."/>
        </authorList>
    </citation>
    <scope>NUCLEOTIDE SEQUENCE [LARGE SCALE GENOMIC DNA]</scope>
    <source>
        <strain evidence="9">CGMCC 1.13574</strain>
    </source>
</reference>
<protein>
    <submittedName>
        <fullName evidence="8">Methylated-DNA--[protein]-cysteine S-methyltransferase</fullName>
        <ecNumber evidence="8">2.1.1.63</ecNumber>
    </submittedName>
</protein>
<keyword evidence="2 8" id="KW-0489">Methyltransferase</keyword>
<dbReference type="InterPro" id="IPR001497">
    <property type="entry name" value="MethylDNA_cys_MeTrfase_AS"/>
</dbReference>
<dbReference type="PANTHER" id="PTHR10815:SF14">
    <property type="entry name" value="BIFUNCTIONAL TRANSCRIPTIONAL ACTIVATOR_DNA REPAIR ENZYME ADA"/>
    <property type="match status" value="1"/>
</dbReference>
<keyword evidence="9" id="KW-1185">Reference proteome</keyword>
<evidence type="ECO:0000256" key="3">
    <source>
        <dbReference type="ARBA" id="ARBA00022679"/>
    </source>
</evidence>
<gene>
    <name evidence="8" type="ORF">ACFO3Q_10085</name>
</gene>
<keyword evidence="5" id="KW-0234">DNA repair</keyword>
<dbReference type="EMBL" id="JBHSGG010000029">
    <property type="protein sequence ID" value="MFC4728516.1"/>
    <property type="molecule type" value="Genomic_DNA"/>
</dbReference>
<dbReference type="Proteomes" id="UP001595892">
    <property type="component" value="Unassembled WGS sequence"/>
</dbReference>
<name>A0ABV9NMV8_9GAMM</name>
<evidence type="ECO:0000256" key="4">
    <source>
        <dbReference type="ARBA" id="ARBA00022763"/>
    </source>
</evidence>
<dbReference type="PANTHER" id="PTHR10815">
    <property type="entry name" value="METHYLATED-DNA--PROTEIN-CYSTEINE METHYLTRANSFERASE"/>
    <property type="match status" value="1"/>
</dbReference>
<dbReference type="Pfam" id="PF01035">
    <property type="entry name" value="DNA_binding_1"/>
    <property type="match status" value="1"/>
</dbReference>
<dbReference type="InterPro" id="IPR036388">
    <property type="entry name" value="WH-like_DNA-bd_sf"/>
</dbReference>
<dbReference type="Gene3D" id="1.10.10.10">
    <property type="entry name" value="Winged helix-like DNA-binding domain superfamily/Winged helix DNA-binding domain"/>
    <property type="match status" value="1"/>
</dbReference>
<evidence type="ECO:0000313" key="9">
    <source>
        <dbReference type="Proteomes" id="UP001595892"/>
    </source>
</evidence>
<proteinExistence type="predicted"/>
<dbReference type="GO" id="GO:0003908">
    <property type="term" value="F:methylated-DNA-[protein]-cysteine S-methyltransferase activity"/>
    <property type="evidence" value="ECO:0007669"/>
    <property type="project" value="UniProtKB-EC"/>
</dbReference>
<comment type="catalytic activity">
    <reaction evidence="1">
        <text>a 4-O-methyl-thymidine in DNA + L-cysteinyl-[protein] = a thymidine in DNA + S-methyl-L-cysteinyl-[protein]</text>
        <dbReference type="Rhea" id="RHEA:53428"/>
        <dbReference type="Rhea" id="RHEA-COMP:10131"/>
        <dbReference type="Rhea" id="RHEA-COMP:10132"/>
        <dbReference type="Rhea" id="RHEA-COMP:13555"/>
        <dbReference type="Rhea" id="RHEA-COMP:13556"/>
        <dbReference type="ChEBI" id="CHEBI:29950"/>
        <dbReference type="ChEBI" id="CHEBI:82612"/>
        <dbReference type="ChEBI" id="CHEBI:137386"/>
        <dbReference type="ChEBI" id="CHEBI:137387"/>
        <dbReference type="EC" id="2.1.1.63"/>
    </reaction>
</comment>
<dbReference type="CDD" id="cd06445">
    <property type="entry name" value="ATase"/>
    <property type="match status" value="1"/>
</dbReference>
<accession>A0ABV9NMV8</accession>
<dbReference type="EC" id="2.1.1.63" evidence="8"/>
<dbReference type="PROSITE" id="PS00374">
    <property type="entry name" value="MGMT"/>
    <property type="match status" value="1"/>
</dbReference>
<dbReference type="InterPro" id="IPR036217">
    <property type="entry name" value="MethylDNA_cys_MeTrfase_DNAb"/>
</dbReference>
<evidence type="ECO:0000256" key="6">
    <source>
        <dbReference type="ARBA" id="ARBA00049348"/>
    </source>
</evidence>
<dbReference type="SUPFAM" id="SSF46767">
    <property type="entry name" value="Methylated DNA-protein cysteine methyltransferase, C-terminal domain"/>
    <property type="match status" value="1"/>
</dbReference>